<feature type="region of interest" description="Disordered" evidence="1">
    <location>
        <begin position="85"/>
        <end position="111"/>
    </location>
</feature>
<protein>
    <recommendedName>
        <fullName evidence="4">Myb-like domain-containing protein</fullName>
    </recommendedName>
</protein>
<evidence type="ECO:0000313" key="3">
    <source>
        <dbReference type="Proteomes" id="UP000664132"/>
    </source>
</evidence>
<feature type="compositionally biased region" description="Basic residues" evidence="1">
    <location>
        <begin position="85"/>
        <end position="94"/>
    </location>
</feature>
<dbReference type="EMBL" id="JAFJYH010000073">
    <property type="protein sequence ID" value="KAG4421011.1"/>
    <property type="molecule type" value="Genomic_DNA"/>
</dbReference>
<dbReference type="Proteomes" id="UP000664132">
    <property type="component" value="Unassembled WGS sequence"/>
</dbReference>
<keyword evidence="3" id="KW-1185">Reference proteome</keyword>
<dbReference type="InterPro" id="IPR001005">
    <property type="entry name" value="SANT/Myb"/>
</dbReference>
<organism evidence="2 3">
    <name type="scientific">Cadophora malorum</name>
    <dbReference type="NCBI Taxonomy" id="108018"/>
    <lineage>
        <taxon>Eukaryota</taxon>
        <taxon>Fungi</taxon>
        <taxon>Dikarya</taxon>
        <taxon>Ascomycota</taxon>
        <taxon>Pezizomycotina</taxon>
        <taxon>Leotiomycetes</taxon>
        <taxon>Helotiales</taxon>
        <taxon>Ploettnerulaceae</taxon>
        <taxon>Cadophora</taxon>
    </lineage>
</organism>
<evidence type="ECO:0000256" key="1">
    <source>
        <dbReference type="SAM" id="MobiDB-lite"/>
    </source>
</evidence>
<reference evidence="2" key="1">
    <citation type="submission" date="2021-02" db="EMBL/GenBank/DDBJ databases">
        <title>Genome sequence Cadophora malorum strain M34.</title>
        <authorList>
            <person name="Stefanovic E."/>
            <person name="Vu D."/>
            <person name="Scully C."/>
            <person name="Dijksterhuis J."/>
            <person name="Roader J."/>
            <person name="Houbraken J."/>
        </authorList>
    </citation>
    <scope>NUCLEOTIDE SEQUENCE</scope>
    <source>
        <strain evidence="2">M34</strain>
    </source>
</reference>
<proteinExistence type="predicted"/>
<comment type="caution">
    <text evidence="2">The sequence shown here is derived from an EMBL/GenBank/DDBJ whole genome shotgun (WGS) entry which is preliminary data.</text>
</comment>
<gene>
    <name evidence="2" type="ORF">IFR04_005880</name>
</gene>
<evidence type="ECO:0000313" key="2">
    <source>
        <dbReference type="EMBL" id="KAG4421011.1"/>
    </source>
</evidence>
<accession>A0A8H7TLC3</accession>
<feature type="compositionally biased region" description="Polar residues" evidence="1">
    <location>
        <begin position="149"/>
        <end position="160"/>
    </location>
</feature>
<name>A0A8H7TLC3_9HELO</name>
<dbReference type="CDD" id="cd00167">
    <property type="entry name" value="SANT"/>
    <property type="match status" value="1"/>
</dbReference>
<sequence length="335" mass="37004">MSSPQMNTSVHVAPSNYSPVDAINRHDYGVQKNRKQASTGGGRAWSEDEEVYLLQTRLQKMPYKHIAAHLKKTELACRLHYHQLSHGSNRRKRTNSVTSSGAGSVAHSPIMSHSMPSPINENMQPVTPPTYNYSPQSPVHVQLPSASTLLHRSDSNSPPRTLSHPVAILPKPSPPRRALSDSSANPPLRLDCDIASGQVNISSVDKERLRQIYEAHRTSFWGVIASEYGGGASPLLLEETWKRGIATNAPPTPCVSPDTQTVRNGTYQAYNPKPMHQLPTPVQENKTNATSISALLGIDASPRSPKEREMIKRMEERRDTRDIVMAGIEMGQRCD</sequence>
<dbReference type="AlphaFoldDB" id="A0A8H7TLC3"/>
<evidence type="ECO:0008006" key="4">
    <source>
        <dbReference type="Google" id="ProtNLM"/>
    </source>
</evidence>
<dbReference type="OrthoDB" id="5399305at2759"/>
<feature type="region of interest" description="Disordered" evidence="1">
    <location>
        <begin position="149"/>
        <end position="185"/>
    </location>
</feature>